<sequence>MLASRCALIAALLIFALQPSSANETNSMQQPPFVQGAPRSERRWMGSFAFAGIPQLKHRARHRGIYGTQFNTKP</sequence>
<reference evidence="3" key="1">
    <citation type="submission" date="2017-02" db="UniProtKB">
        <authorList>
            <consortium name="WormBaseParasite"/>
        </authorList>
    </citation>
    <scope>IDENTIFICATION</scope>
</reference>
<name>A0A0M3HYP3_ASCLU</name>
<proteinExistence type="predicted"/>
<dbReference type="Proteomes" id="UP000036681">
    <property type="component" value="Unplaced"/>
</dbReference>
<protein>
    <submittedName>
        <fullName evidence="3">Secreted protein</fullName>
    </submittedName>
</protein>
<dbReference type="WBParaSite" id="ALUE_0000867701-mRNA-1">
    <property type="protein sequence ID" value="ALUE_0000867701-mRNA-1"/>
    <property type="gene ID" value="ALUE_0000867701"/>
</dbReference>
<feature type="signal peptide" evidence="1">
    <location>
        <begin position="1"/>
        <end position="22"/>
    </location>
</feature>
<feature type="chain" id="PRO_5005656780" evidence="1">
    <location>
        <begin position="23"/>
        <end position="74"/>
    </location>
</feature>
<evidence type="ECO:0000313" key="3">
    <source>
        <dbReference type="WBParaSite" id="ALUE_0000867701-mRNA-1"/>
    </source>
</evidence>
<organism evidence="2 3">
    <name type="scientific">Ascaris lumbricoides</name>
    <name type="common">Giant roundworm</name>
    <dbReference type="NCBI Taxonomy" id="6252"/>
    <lineage>
        <taxon>Eukaryota</taxon>
        <taxon>Metazoa</taxon>
        <taxon>Ecdysozoa</taxon>
        <taxon>Nematoda</taxon>
        <taxon>Chromadorea</taxon>
        <taxon>Rhabditida</taxon>
        <taxon>Spirurina</taxon>
        <taxon>Ascaridomorpha</taxon>
        <taxon>Ascaridoidea</taxon>
        <taxon>Ascarididae</taxon>
        <taxon>Ascaris</taxon>
    </lineage>
</organism>
<evidence type="ECO:0000256" key="1">
    <source>
        <dbReference type="SAM" id="SignalP"/>
    </source>
</evidence>
<evidence type="ECO:0000313" key="2">
    <source>
        <dbReference type="Proteomes" id="UP000036681"/>
    </source>
</evidence>
<keyword evidence="1" id="KW-0732">Signal</keyword>
<accession>A0A0M3HYP3</accession>
<dbReference type="AlphaFoldDB" id="A0A0M3HYP3"/>
<keyword evidence="2" id="KW-1185">Reference proteome</keyword>